<accession>A0A7J5DWX3</accession>
<sequence>MSASAPPFRGRVEAAGFVLDPAHVGVAEVRRRVVAAWAPGARLLDLDGRVLLLLPAPVSVRAEQAPGLPVLPGPPLRVRDHGQERSIDPDRLGLLDPGASVDLGSVEVRLLAPAPGERVVVPPVERVDRAARPELRADAGLAGADTPLGRRGRRLAAESAGPRRSRRRRGGTLARLVSRSPAGAVLGRRHRRYLDELTRTFQQRDWDNALRSAIAVGGQGTGALSLRLPRSRGRVLGPGARPTTASSSVPMGPTVHDHLAQLYRRSATQLEQEGKHLLAAFVLADLLHQPVAAVELLERHGQVRKAAELAEGWELAPELVVRLWWRAGERDRAVALAGARSVFAEAVVRLEKLDPDAATGLRRAWVDERRAAGDPAGAVAAGWPSRELRDGLAGDLAAGIARGGTAAGVLLAHLLEHAPGDAALDAARALFDDDPKLRAARTRFVETLTETPLPVASHDRELASRALVAASVGDLAAGTRR</sequence>
<feature type="region of interest" description="Disordered" evidence="1">
    <location>
        <begin position="232"/>
        <end position="253"/>
    </location>
</feature>
<protein>
    <recommendedName>
        <fullName evidence="2">MoxR-vWA-beta-propeller ternary system domain-containing protein</fullName>
    </recommendedName>
</protein>
<name>A0A7J5DWX3_NOCSI</name>
<dbReference type="Pfam" id="PF19922">
    <property type="entry name" value="bpX6"/>
    <property type="match status" value="1"/>
</dbReference>
<proteinExistence type="predicted"/>
<dbReference type="Proteomes" id="UP000449906">
    <property type="component" value="Unassembled WGS sequence"/>
</dbReference>
<dbReference type="InterPro" id="IPR045547">
    <property type="entry name" value="bpX6"/>
</dbReference>
<dbReference type="EMBL" id="WBVM01000001">
    <property type="protein sequence ID" value="KAB2810460.1"/>
    <property type="molecule type" value="Genomic_DNA"/>
</dbReference>
<dbReference type="AlphaFoldDB" id="A0A7J5DWX3"/>
<dbReference type="RefSeq" id="WP_151577679.1">
    <property type="nucleotide sequence ID" value="NZ_WBVM01000001.1"/>
</dbReference>
<evidence type="ECO:0000256" key="1">
    <source>
        <dbReference type="SAM" id="MobiDB-lite"/>
    </source>
</evidence>
<comment type="caution">
    <text evidence="3">The sequence shown here is derived from an EMBL/GenBank/DDBJ whole genome shotgun (WGS) entry which is preliminary data.</text>
</comment>
<evidence type="ECO:0000259" key="2">
    <source>
        <dbReference type="Pfam" id="PF19922"/>
    </source>
</evidence>
<feature type="domain" description="MoxR-vWA-beta-propeller ternary system" evidence="2">
    <location>
        <begin position="5"/>
        <end position="70"/>
    </location>
</feature>
<evidence type="ECO:0000313" key="4">
    <source>
        <dbReference type="Proteomes" id="UP000449906"/>
    </source>
</evidence>
<feature type="region of interest" description="Disordered" evidence="1">
    <location>
        <begin position="140"/>
        <end position="171"/>
    </location>
</feature>
<gene>
    <name evidence="3" type="ORF">F9L07_00305</name>
</gene>
<reference evidence="3 4" key="1">
    <citation type="submission" date="2019-09" db="EMBL/GenBank/DDBJ databases">
        <title>Pimelobacter sp. isolated from Paulinella.</title>
        <authorList>
            <person name="Jeong S.E."/>
        </authorList>
    </citation>
    <scope>NUCLEOTIDE SEQUENCE [LARGE SCALE GENOMIC DNA]</scope>
    <source>
        <strain evidence="3 4">Pch-N</strain>
    </source>
</reference>
<evidence type="ECO:0000313" key="3">
    <source>
        <dbReference type="EMBL" id="KAB2810460.1"/>
    </source>
</evidence>
<organism evidence="3 4">
    <name type="scientific">Nocardioides simplex</name>
    <name type="common">Arthrobacter simplex</name>
    <dbReference type="NCBI Taxonomy" id="2045"/>
    <lineage>
        <taxon>Bacteria</taxon>
        <taxon>Bacillati</taxon>
        <taxon>Actinomycetota</taxon>
        <taxon>Actinomycetes</taxon>
        <taxon>Propionibacteriales</taxon>
        <taxon>Nocardioidaceae</taxon>
        <taxon>Pimelobacter</taxon>
    </lineage>
</organism>